<dbReference type="GO" id="GO:0035438">
    <property type="term" value="F:cyclic-di-GMP binding"/>
    <property type="evidence" value="ECO:0007669"/>
    <property type="project" value="InterPro"/>
</dbReference>
<evidence type="ECO:0000313" key="4">
    <source>
        <dbReference type="Proteomes" id="UP001158066"/>
    </source>
</evidence>
<name>A0AA45WUD3_9CLOT</name>
<dbReference type="AlphaFoldDB" id="A0AA45WUD3"/>
<reference evidence="3" key="1">
    <citation type="submission" date="2017-05" db="EMBL/GenBank/DDBJ databases">
        <authorList>
            <person name="Varghese N."/>
            <person name="Submissions S."/>
        </authorList>
    </citation>
    <scope>NUCLEOTIDE SEQUENCE</scope>
    <source>
        <strain evidence="3">Su22</strain>
    </source>
</reference>
<dbReference type="RefSeq" id="WP_283408413.1">
    <property type="nucleotide sequence ID" value="NZ_FXUF01000003.1"/>
</dbReference>
<dbReference type="Pfam" id="PF12945">
    <property type="entry name" value="PilZNR"/>
    <property type="match status" value="1"/>
</dbReference>
<feature type="domain" description="PilZ" evidence="1">
    <location>
        <begin position="100"/>
        <end position="201"/>
    </location>
</feature>
<organism evidence="3 4">
    <name type="scientific">Anoxynatronum buryatiense</name>
    <dbReference type="NCBI Taxonomy" id="489973"/>
    <lineage>
        <taxon>Bacteria</taxon>
        <taxon>Bacillati</taxon>
        <taxon>Bacillota</taxon>
        <taxon>Clostridia</taxon>
        <taxon>Eubacteriales</taxon>
        <taxon>Clostridiaceae</taxon>
        <taxon>Anoxynatronum</taxon>
    </lineage>
</organism>
<gene>
    <name evidence="3" type="ORF">SAMN06296020_103137</name>
</gene>
<feature type="domain" description="Type III secretion system flagellar brake protein YcgR PilZN" evidence="2">
    <location>
        <begin position="7"/>
        <end position="84"/>
    </location>
</feature>
<comment type="caution">
    <text evidence="3">The sequence shown here is derived from an EMBL/GenBank/DDBJ whole genome shotgun (WGS) entry which is preliminary data.</text>
</comment>
<keyword evidence="3" id="KW-0966">Cell projection</keyword>
<dbReference type="InterPro" id="IPR009875">
    <property type="entry name" value="PilZ_domain"/>
</dbReference>
<keyword evidence="3" id="KW-0969">Cilium</keyword>
<evidence type="ECO:0000259" key="2">
    <source>
        <dbReference type="Pfam" id="PF12945"/>
    </source>
</evidence>
<dbReference type="Proteomes" id="UP001158066">
    <property type="component" value="Unassembled WGS sequence"/>
</dbReference>
<dbReference type="EMBL" id="FXUF01000003">
    <property type="protein sequence ID" value="SMP47390.1"/>
    <property type="molecule type" value="Genomic_DNA"/>
</dbReference>
<protein>
    <submittedName>
        <fullName evidence="3">C-di-GMP-binding flagellar brake protein YcgR, contains PilZNR and PilZ domains</fullName>
    </submittedName>
</protein>
<evidence type="ECO:0000259" key="1">
    <source>
        <dbReference type="Pfam" id="PF07238"/>
    </source>
</evidence>
<dbReference type="InterPro" id="IPR009926">
    <property type="entry name" value="T3SS_YcgR_PilZN"/>
</dbReference>
<keyword evidence="4" id="KW-1185">Reference proteome</keyword>
<dbReference type="Pfam" id="PF07238">
    <property type="entry name" value="PilZ"/>
    <property type="match status" value="1"/>
</dbReference>
<evidence type="ECO:0000313" key="3">
    <source>
        <dbReference type="EMBL" id="SMP47390.1"/>
    </source>
</evidence>
<dbReference type="Gene3D" id="2.40.10.220">
    <property type="entry name" value="predicted glycosyltransferase like domains"/>
    <property type="match status" value="1"/>
</dbReference>
<keyword evidence="3" id="KW-0282">Flagellum</keyword>
<accession>A0AA45WUD3</accession>
<dbReference type="SUPFAM" id="SSF141371">
    <property type="entry name" value="PilZ domain-like"/>
    <property type="match status" value="1"/>
</dbReference>
<proteinExistence type="predicted"/>
<sequence length="213" mass="24824">MEILLETGDKVDVRIYHPSNPDGYIVLYSQVMNVDSEFYYVTPPVSKGVEYPIRVGQKADIIYYREAGIYMFQATFLKKVKDDHLTYFQIARLTEPEKTQRREFFRLKYMLQCRLRSLENEQSCEAVVQDISGGGVRMISPRSFYVGEKIECTLHLDEHVIAVAAKIVRSQRMPHDKRYEIGAQFIDVSEQNQNKIVGYIFHKQGELRQKGLV</sequence>